<organism evidence="1 2">
    <name type="scientific">Cylindrodendrum hubeiense</name>
    <dbReference type="NCBI Taxonomy" id="595255"/>
    <lineage>
        <taxon>Eukaryota</taxon>
        <taxon>Fungi</taxon>
        <taxon>Dikarya</taxon>
        <taxon>Ascomycota</taxon>
        <taxon>Pezizomycotina</taxon>
        <taxon>Sordariomycetes</taxon>
        <taxon>Hypocreomycetidae</taxon>
        <taxon>Hypocreales</taxon>
        <taxon>Nectriaceae</taxon>
        <taxon>Cylindrodendrum</taxon>
    </lineage>
</organism>
<evidence type="ECO:0000313" key="1">
    <source>
        <dbReference type="EMBL" id="KAF7556213.1"/>
    </source>
</evidence>
<dbReference type="OrthoDB" id="4161406at2759"/>
<dbReference type="AlphaFoldDB" id="A0A9P5HFT4"/>
<accession>A0A9P5HFT4</accession>
<evidence type="ECO:0000313" key="2">
    <source>
        <dbReference type="Proteomes" id="UP000722485"/>
    </source>
</evidence>
<gene>
    <name evidence="1" type="ORF">G7Z17_g1642</name>
</gene>
<proteinExistence type="predicted"/>
<protein>
    <submittedName>
        <fullName evidence="1">Uncharacterized protein</fullName>
    </submittedName>
</protein>
<name>A0A9P5HFT4_9HYPO</name>
<reference evidence="1" key="1">
    <citation type="submission" date="2020-03" db="EMBL/GenBank/DDBJ databases">
        <title>Draft Genome Sequence of Cylindrodendrum hubeiense.</title>
        <authorList>
            <person name="Buettner E."/>
            <person name="Kellner H."/>
        </authorList>
    </citation>
    <scope>NUCLEOTIDE SEQUENCE</scope>
    <source>
        <strain evidence="1">IHI 201604</strain>
    </source>
</reference>
<dbReference type="Proteomes" id="UP000722485">
    <property type="component" value="Unassembled WGS sequence"/>
</dbReference>
<keyword evidence="2" id="KW-1185">Reference proteome</keyword>
<comment type="caution">
    <text evidence="1">The sequence shown here is derived from an EMBL/GenBank/DDBJ whole genome shotgun (WGS) entry which is preliminary data.</text>
</comment>
<sequence>MVAFPSKAIGGVIAAYLLAQQCQCPPLAIPLITSAALQVAAAVGSAGASFAGAIVGAHFSKKSIIIDRRQAFVAPAGVPQQEFDRCYNDLAQESVAITVNGPVSNNGIQVDGLPASCMNLATVLDGDAVGGPVPIPCGSACILYDNMSEADYSTMQTTFEGLKNA</sequence>
<dbReference type="EMBL" id="JAANBB010000014">
    <property type="protein sequence ID" value="KAF7556213.1"/>
    <property type="molecule type" value="Genomic_DNA"/>
</dbReference>